<dbReference type="GO" id="GO:0015297">
    <property type="term" value="F:antiporter activity"/>
    <property type="evidence" value="ECO:0007669"/>
    <property type="project" value="InterPro"/>
</dbReference>
<dbReference type="GO" id="GO:0005886">
    <property type="term" value="C:plasma membrane"/>
    <property type="evidence" value="ECO:0007669"/>
    <property type="project" value="UniProtKB-SubCell"/>
</dbReference>
<feature type="transmembrane region" description="Helical" evidence="8">
    <location>
        <begin position="381"/>
        <end position="399"/>
    </location>
</feature>
<dbReference type="PhylomeDB" id="A0A060TAR5"/>
<dbReference type="GO" id="GO:0042910">
    <property type="term" value="F:xenobiotic transmembrane transporter activity"/>
    <property type="evidence" value="ECO:0007669"/>
    <property type="project" value="InterPro"/>
</dbReference>
<dbReference type="InterPro" id="IPR048279">
    <property type="entry name" value="MdtK-like"/>
</dbReference>
<dbReference type="PIRSF" id="PIRSF006603">
    <property type="entry name" value="DinF"/>
    <property type="match status" value="1"/>
</dbReference>
<dbReference type="NCBIfam" id="TIGR00797">
    <property type="entry name" value="matE"/>
    <property type="match status" value="1"/>
</dbReference>
<name>A0A060TAR5_BLAAD</name>
<reference evidence="9" key="2">
    <citation type="submission" date="2014-06" db="EMBL/GenBank/DDBJ databases">
        <title>The complete genome of Blastobotrys (Arxula) adeninivorans LS3 - a yeast of biotechnological interest.</title>
        <authorList>
            <person name="Kunze G."/>
            <person name="Gaillardin C."/>
            <person name="Czernicka M."/>
            <person name="Durrens P."/>
            <person name="Martin T."/>
            <person name="Boer E."/>
            <person name="Gabaldon T."/>
            <person name="Cruz J."/>
            <person name="Talla E."/>
            <person name="Marck C."/>
            <person name="Goffeau A."/>
            <person name="Barbe V."/>
            <person name="Baret P."/>
            <person name="Baronian K."/>
            <person name="Beier S."/>
            <person name="Bleykasten C."/>
            <person name="Bode R."/>
            <person name="Casaregola S."/>
            <person name="Despons L."/>
            <person name="Fairhead C."/>
            <person name="Giersberg M."/>
            <person name="Gierski P."/>
            <person name="Hahnel U."/>
            <person name="Hartmann A."/>
            <person name="Jankowska D."/>
            <person name="Jubin C."/>
            <person name="Jung P."/>
            <person name="Lafontaine I."/>
            <person name="Leh-Louis V."/>
            <person name="Lemaire M."/>
            <person name="Marcet-Houben M."/>
            <person name="Mascher M."/>
            <person name="Morel G."/>
            <person name="Richard G.-F."/>
            <person name="Riechen J."/>
            <person name="Sacerdot C."/>
            <person name="Sarkar A."/>
            <person name="Savel G."/>
            <person name="Schacherer J."/>
            <person name="Sherman D."/>
            <person name="Straub M.-L."/>
            <person name="Stein N."/>
            <person name="Thierry A."/>
            <person name="Trautwein-Schult A."/>
            <person name="Westhof E."/>
            <person name="Worch S."/>
            <person name="Dujon B."/>
            <person name="Souciet J.-L."/>
            <person name="Wincker P."/>
            <person name="Scholz U."/>
            <person name="Neuveglise N."/>
        </authorList>
    </citation>
    <scope>NUCLEOTIDE SEQUENCE</scope>
    <source>
        <strain evidence="9">LS3</strain>
    </source>
</reference>
<feature type="transmembrane region" description="Helical" evidence="8">
    <location>
        <begin position="420"/>
        <end position="442"/>
    </location>
</feature>
<dbReference type="EMBL" id="HG937694">
    <property type="protein sequence ID" value="CDP37894.1"/>
    <property type="molecule type" value="Genomic_DNA"/>
</dbReference>
<protein>
    <submittedName>
        <fullName evidence="9">ARAD1D22022p</fullName>
    </submittedName>
</protein>
<keyword evidence="3" id="KW-0813">Transport</keyword>
<feature type="transmembrane region" description="Helical" evidence="8">
    <location>
        <begin position="191"/>
        <end position="213"/>
    </location>
</feature>
<evidence type="ECO:0000256" key="6">
    <source>
        <dbReference type="ARBA" id="ARBA00022989"/>
    </source>
</evidence>
<dbReference type="GO" id="GO:1990961">
    <property type="term" value="P:xenobiotic detoxification by transmembrane export across the plasma membrane"/>
    <property type="evidence" value="ECO:0007669"/>
    <property type="project" value="InterPro"/>
</dbReference>
<dbReference type="CDD" id="cd13132">
    <property type="entry name" value="MATE_eukaryotic"/>
    <property type="match status" value="1"/>
</dbReference>
<feature type="transmembrane region" description="Helical" evidence="8">
    <location>
        <begin position="53"/>
        <end position="74"/>
    </location>
</feature>
<comment type="subcellular location">
    <subcellularLocation>
        <location evidence="1">Cell membrane</location>
        <topology evidence="1">Multi-pass membrane protein</topology>
    </subcellularLocation>
</comment>
<dbReference type="InterPro" id="IPR045069">
    <property type="entry name" value="MATE_euk"/>
</dbReference>
<dbReference type="Pfam" id="PF01554">
    <property type="entry name" value="MatE"/>
    <property type="match status" value="2"/>
</dbReference>
<keyword evidence="5 8" id="KW-0812">Transmembrane</keyword>
<evidence type="ECO:0000256" key="8">
    <source>
        <dbReference type="SAM" id="Phobius"/>
    </source>
</evidence>
<keyword evidence="7 8" id="KW-0472">Membrane</keyword>
<dbReference type="PANTHER" id="PTHR11206">
    <property type="entry name" value="MULTIDRUG RESISTANCE PROTEIN"/>
    <property type="match status" value="1"/>
</dbReference>
<evidence type="ECO:0000313" key="9">
    <source>
        <dbReference type="EMBL" id="CDP37894.1"/>
    </source>
</evidence>
<accession>A0A060TAR5</accession>
<feature type="transmembrane region" description="Helical" evidence="8">
    <location>
        <begin position="225"/>
        <end position="248"/>
    </location>
</feature>
<keyword evidence="4" id="KW-1003">Cell membrane</keyword>
<sequence length="484" mass="52736">MHTQGESASLLGNNVDQRYNAVEGPPSVDDKYDAVETTTKNEIKFLIKNSTPVAVTFSLQYFLAASALFVVGRIGKDELAAISLATTLSEICGYAIVVGITTCLDTLATQSYGRQDYEMVGLHCQRCLVFLAIVTLPVMGVWIFSEPILHLMIPQYEVARMSAQCLRILAMGMPAYYIFEVLKHFLQAQDIFHATTYVLLIGAPLNMFLYYLLVWNERFGMGLVGAPMAIVITDWVLTGLAVAYIAFVDGSKCWVRPRSMSDLFSHWGPMVKLAVPGIIMVEAEWLAFQVLTIISAQFGTDALAGQAVLGTLCTMAYQIPQSLGITASTRVGNLIGAQAVRAAKISTNAAFRLCIATGSANAFIMFFFRNSLGRIFSNDEGVIAVVSSVLPLAALFQLNDSLGAVSGGILRGQGRQWIGGVVNVFFFYIMMLPLALLFAFTLGYGVNGLWMGLVVGVLFVSGFQYYFVSVSDWKSLVDAHTGME</sequence>
<feature type="transmembrane region" description="Helical" evidence="8">
    <location>
        <begin position="161"/>
        <end position="179"/>
    </location>
</feature>
<dbReference type="InterPro" id="IPR002528">
    <property type="entry name" value="MATE_fam"/>
</dbReference>
<feature type="transmembrane region" description="Helical" evidence="8">
    <location>
        <begin position="80"/>
        <end position="107"/>
    </location>
</feature>
<feature type="transmembrane region" description="Helical" evidence="8">
    <location>
        <begin position="128"/>
        <end position="149"/>
    </location>
</feature>
<evidence type="ECO:0000256" key="4">
    <source>
        <dbReference type="ARBA" id="ARBA00022475"/>
    </source>
</evidence>
<gene>
    <name evidence="9" type="ORF">GNLVRS02_ARAD1D22022g</name>
</gene>
<organism evidence="9">
    <name type="scientific">Blastobotrys adeninivorans</name>
    <name type="common">Yeast</name>
    <name type="synonym">Arxula adeninivorans</name>
    <dbReference type="NCBI Taxonomy" id="409370"/>
    <lineage>
        <taxon>Eukaryota</taxon>
        <taxon>Fungi</taxon>
        <taxon>Dikarya</taxon>
        <taxon>Ascomycota</taxon>
        <taxon>Saccharomycotina</taxon>
        <taxon>Dipodascomycetes</taxon>
        <taxon>Dipodascales</taxon>
        <taxon>Trichomonascaceae</taxon>
        <taxon>Blastobotrys</taxon>
    </lineage>
</organism>
<comment type="similarity">
    <text evidence="2">Belongs to the multi antimicrobial extrusion (MATE) (TC 2.A.66.1) family.</text>
</comment>
<proteinExistence type="inferred from homology"/>
<evidence type="ECO:0000256" key="5">
    <source>
        <dbReference type="ARBA" id="ARBA00022692"/>
    </source>
</evidence>
<reference evidence="9" key="1">
    <citation type="submission" date="2014-02" db="EMBL/GenBank/DDBJ databases">
        <authorList>
            <person name="Genoscope - CEA"/>
        </authorList>
    </citation>
    <scope>NUCLEOTIDE SEQUENCE</scope>
    <source>
        <strain evidence="9">LS3</strain>
    </source>
</reference>
<dbReference type="AlphaFoldDB" id="A0A060TAR5"/>
<feature type="transmembrane region" description="Helical" evidence="8">
    <location>
        <begin position="349"/>
        <end position="369"/>
    </location>
</feature>
<keyword evidence="6 8" id="KW-1133">Transmembrane helix</keyword>
<feature type="transmembrane region" description="Helical" evidence="8">
    <location>
        <begin position="448"/>
        <end position="468"/>
    </location>
</feature>
<evidence type="ECO:0000256" key="1">
    <source>
        <dbReference type="ARBA" id="ARBA00004651"/>
    </source>
</evidence>
<evidence type="ECO:0000256" key="3">
    <source>
        <dbReference type="ARBA" id="ARBA00022448"/>
    </source>
</evidence>
<evidence type="ECO:0000256" key="7">
    <source>
        <dbReference type="ARBA" id="ARBA00023136"/>
    </source>
</evidence>
<evidence type="ECO:0000256" key="2">
    <source>
        <dbReference type="ARBA" id="ARBA00010199"/>
    </source>
</evidence>